<dbReference type="GO" id="GO:0005524">
    <property type="term" value="F:ATP binding"/>
    <property type="evidence" value="ECO:0007669"/>
    <property type="project" value="InterPro"/>
</dbReference>
<reference evidence="3 4" key="1">
    <citation type="journal article" date="2018" name="MBio">
        <title>Comparative Genomics Reveals the Core Gene Toolbox for the Fungus-Insect Symbiosis.</title>
        <authorList>
            <person name="Wang Y."/>
            <person name="Stata M."/>
            <person name="Wang W."/>
            <person name="Stajich J.E."/>
            <person name="White M.M."/>
            <person name="Moncalvo J.M."/>
        </authorList>
    </citation>
    <scope>NUCLEOTIDE SEQUENCE [LARGE SCALE GENOMIC DNA]</scope>
    <source>
        <strain evidence="3 4">SC-DP-2</strain>
    </source>
</reference>
<dbReference type="GO" id="GO:0005634">
    <property type="term" value="C:nucleus"/>
    <property type="evidence" value="ECO:0007669"/>
    <property type="project" value="TreeGrafter"/>
</dbReference>
<gene>
    <name evidence="3" type="ORF">BB560_001572</name>
</gene>
<dbReference type="InterPro" id="IPR000719">
    <property type="entry name" value="Prot_kinase_dom"/>
</dbReference>
<protein>
    <recommendedName>
        <fullName evidence="2">Protein kinase domain-containing protein</fullName>
    </recommendedName>
</protein>
<accession>A0A2T9ZH69</accession>
<evidence type="ECO:0000259" key="2">
    <source>
        <dbReference type="PROSITE" id="PS50011"/>
    </source>
</evidence>
<organism evidence="3 4">
    <name type="scientific">Smittium megazygosporum</name>
    <dbReference type="NCBI Taxonomy" id="133381"/>
    <lineage>
        <taxon>Eukaryota</taxon>
        <taxon>Fungi</taxon>
        <taxon>Fungi incertae sedis</taxon>
        <taxon>Zoopagomycota</taxon>
        <taxon>Kickxellomycotina</taxon>
        <taxon>Harpellomycetes</taxon>
        <taxon>Harpellales</taxon>
        <taxon>Legeriomycetaceae</taxon>
        <taxon>Smittium</taxon>
    </lineage>
</organism>
<name>A0A2T9ZH69_9FUNG</name>
<dbReference type="GO" id="GO:0005737">
    <property type="term" value="C:cytoplasm"/>
    <property type="evidence" value="ECO:0007669"/>
    <property type="project" value="TreeGrafter"/>
</dbReference>
<dbReference type="SMART" id="SM00220">
    <property type="entry name" value="S_TKc"/>
    <property type="match status" value="1"/>
</dbReference>
<dbReference type="OrthoDB" id="4062651at2759"/>
<dbReference type="PANTHER" id="PTHR44167">
    <property type="entry name" value="OVARIAN-SPECIFIC SERINE/THREONINE-PROTEIN KINASE LOK-RELATED"/>
    <property type="match status" value="1"/>
</dbReference>
<dbReference type="EMBL" id="MBFS01000179">
    <property type="protein sequence ID" value="PVV03942.1"/>
    <property type="molecule type" value="Genomic_DNA"/>
</dbReference>
<dbReference type="Gene3D" id="1.10.510.10">
    <property type="entry name" value="Transferase(Phosphotransferase) domain 1"/>
    <property type="match status" value="1"/>
</dbReference>
<dbReference type="AlphaFoldDB" id="A0A2T9ZH69"/>
<feature type="region of interest" description="Disordered" evidence="1">
    <location>
        <begin position="1"/>
        <end position="21"/>
    </location>
</feature>
<feature type="domain" description="Protein kinase" evidence="2">
    <location>
        <begin position="89"/>
        <end position="531"/>
    </location>
</feature>
<sequence>MLIQKNNSQPPSQPIGNSIEPDIYGLSLNSSTDPKPFDLKVVASASQDSCKTMNPSTYPCVKSDQLLNEVPLPTSYPPSHGSLSVSVNFHPDNFLGEGRVSRVYKGKLLPSQAQGYDQTLLENTKPIECAVKIIKVYDEDAFELGLTEACILDYLAYVHPLYHNSSFVNHYGIAYSDIDPFSSSDTLMTEDIIMPIERGSEVIKNAFQKKYACWAIVLELYSEGNAWEYMENHKDLMGIDLFMSWTKQLSLALSDLHSVSSNQNVYLCDFSAVQCSESILAEIESIYNISLKDFYTYGDLGATVTYSAPELLSSKFDPFTGFNQDTNALNSTLLSSFGSSDIYSLGISFYVLFFSGRDPFYSVKNNIQLTILVKNGKFWEWEQNHPTKNLEHSLNSSEVDLTKKQRTFSIAPSGSLSSFNLHEGLNSASTMSPDNANPTDIDSPEFARTFRSKSLNYGFGRSRISQKVTSENILKKLGNDSFDHGNIYPHSPLFFLNGDIIPSDLYLIVKNCLNVDYNNRLSALEIYNSFP</sequence>
<dbReference type="PANTHER" id="PTHR44167:SF24">
    <property type="entry name" value="SERINE_THREONINE-PROTEIN KINASE CHK2"/>
    <property type="match status" value="1"/>
</dbReference>
<dbReference type="GO" id="GO:0004674">
    <property type="term" value="F:protein serine/threonine kinase activity"/>
    <property type="evidence" value="ECO:0007669"/>
    <property type="project" value="TreeGrafter"/>
</dbReference>
<dbReference type="SUPFAM" id="SSF56112">
    <property type="entry name" value="Protein kinase-like (PK-like)"/>
    <property type="match status" value="1"/>
</dbReference>
<proteinExistence type="predicted"/>
<dbReference type="Proteomes" id="UP000245609">
    <property type="component" value="Unassembled WGS sequence"/>
</dbReference>
<evidence type="ECO:0000313" key="3">
    <source>
        <dbReference type="EMBL" id="PVV03942.1"/>
    </source>
</evidence>
<dbReference type="InterPro" id="IPR011009">
    <property type="entry name" value="Kinase-like_dom_sf"/>
</dbReference>
<comment type="caution">
    <text evidence="3">The sequence shown here is derived from an EMBL/GenBank/DDBJ whole genome shotgun (WGS) entry which is preliminary data.</text>
</comment>
<dbReference type="PROSITE" id="PS50011">
    <property type="entry name" value="PROTEIN_KINASE_DOM"/>
    <property type="match status" value="1"/>
</dbReference>
<evidence type="ECO:0000313" key="4">
    <source>
        <dbReference type="Proteomes" id="UP000245609"/>
    </source>
</evidence>
<evidence type="ECO:0000256" key="1">
    <source>
        <dbReference type="SAM" id="MobiDB-lite"/>
    </source>
</evidence>
<dbReference type="GO" id="GO:0044773">
    <property type="term" value="P:mitotic DNA damage checkpoint signaling"/>
    <property type="evidence" value="ECO:0007669"/>
    <property type="project" value="TreeGrafter"/>
</dbReference>
<feature type="compositionally biased region" description="Polar residues" evidence="1">
    <location>
        <begin position="1"/>
        <end position="16"/>
    </location>
</feature>
<keyword evidence="4" id="KW-1185">Reference proteome</keyword>